<dbReference type="eggNOG" id="COG2186">
    <property type="taxonomic scope" value="Bacteria"/>
</dbReference>
<dbReference type="InterPro" id="IPR011711">
    <property type="entry name" value="GntR_C"/>
</dbReference>
<evidence type="ECO:0000313" key="5">
    <source>
        <dbReference type="EMBL" id="ETF04271.1"/>
    </source>
</evidence>
<dbReference type="GO" id="GO:0003700">
    <property type="term" value="F:DNA-binding transcription factor activity"/>
    <property type="evidence" value="ECO:0007669"/>
    <property type="project" value="InterPro"/>
</dbReference>
<dbReference type="GO" id="GO:0003677">
    <property type="term" value="F:DNA binding"/>
    <property type="evidence" value="ECO:0007669"/>
    <property type="project" value="UniProtKB-KW"/>
</dbReference>
<dbReference type="AlphaFoldDB" id="V8QWF7"/>
<evidence type="ECO:0000256" key="1">
    <source>
        <dbReference type="ARBA" id="ARBA00023015"/>
    </source>
</evidence>
<evidence type="ECO:0000259" key="4">
    <source>
        <dbReference type="PROSITE" id="PS50949"/>
    </source>
</evidence>
<protein>
    <submittedName>
        <fullName evidence="5">GntR family transcriptional regulator</fullName>
    </submittedName>
</protein>
<keyword evidence="3" id="KW-0804">Transcription</keyword>
<sequence length="256" mass="27991">MSRSPSASTPRLSLIDVPKSCDILASMLREQILDGTIPDGSMLPAERELVEQTGLSRGSVREGLRILEAEGFIKTRSGRYGGSMATRPTGAMVSEQINVFARISGIPLTSIVEARVALEPMLARLAAVNRTDEDLAQLEAISKRIVAASNDVPTYLQENVNWHCALAQASHNELLHTFTVSIAQLIREATSIKNMAPLEIRMIVIQAHDKILQAIADKDPEAAERRMLRHVQAYAEHVKQLMKKSSATTGKSKKSA</sequence>
<organism evidence="5 6">
    <name type="scientific">Advenella kashmirensis W13003</name>
    <dbReference type="NCBI Taxonomy" id="1424334"/>
    <lineage>
        <taxon>Bacteria</taxon>
        <taxon>Pseudomonadati</taxon>
        <taxon>Pseudomonadota</taxon>
        <taxon>Betaproteobacteria</taxon>
        <taxon>Burkholderiales</taxon>
        <taxon>Alcaligenaceae</taxon>
    </lineage>
</organism>
<evidence type="ECO:0000313" key="6">
    <source>
        <dbReference type="Proteomes" id="UP000018733"/>
    </source>
</evidence>
<evidence type="ECO:0000256" key="3">
    <source>
        <dbReference type="ARBA" id="ARBA00023163"/>
    </source>
</evidence>
<dbReference type="InterPro" id="IPR008920">
    <property type="entry name" value="TF_FadR/GntR_C"/>
</dbReference>
<keyword evidence="1" id="KW-0805">Transcription regulation</keyword>
<evidence type="ECO:0000256" key="2">
    <source>
        <dbReference type="ARBA" id="ARBA00023125"/>
    </source>
</evidence>
<dbReference type="SMART" id="SM00895">
    <property type="entry name" value="FCD"/>
    <property type="match status" value="1"/>
</dbReference>
<dbReference type="SUPFAM" id="SSF48008">
    <property type="entry name" value="GntR ligand-binding domain-like"/>
    <property type="match status" value="1"/>
</dbReference>
<dbReference type="EMBL" id="AYXT01000001">
    <property type="protein sequence ID" value="ETF04271.1"/>
    <property type="molecule type" value="Genomic_DNA"/>
</dbReference>
<dbReference type="OrthoDB" id="5296437at2"/>
<dbReference type="PRINTS" id="PR00035">
    <property type="entry name" value="HTHGNTR"/>
</dbReference>
<dbReference type="PROSITE" id="PS50949">
    <property type="entry name" value="HTH_GNTR"/>
    <property type="match status" value="1"/>
</dbReference>
<feature type="domain" description="HTH gntR-type" evidence="4">
    <location>
        <begin position="18"/>
        <end position="88"/>
    </location>
</feature>
<name>V8QWF7_9BURK</name>
<dbReference type="PANTHER" id="PTHR43537">
    <property type="entry name" value="TRANSCRIPTIONAL REGULATOR, GNTR FAMILY"/>
    <property type="match status" value="1"/>
</dbReference>
<dbReference type="InterPro" id="IPR036390">
    <property type="entry name" value="WH_DNA-bd_sf"/>
</dbReference>
<dbReference type="CDD" id="cd07377">
    <property type="entry name" value="WHTH_GntR"/>
    <property type="match status" value="1"/>
</dbReference>
<dbReference type="PATRIC" id="fig|1424334.3.peg.728"/>
<comment type="caution">
    <text evidence="5">The sequence shown here is derived from an EMBL/GenBank/DDBJ whole genome shotgun (WGS) entry which is preliminary data.</text>
</comment>
<dbReference type="InterPro" id="IPR036388">
    <property type="entry name" value="WH-like_DNA-bd_sf"/>
</dbReference>
<dbReference type="InterPro" id="IPR000524">
    <property type="entry name" value="Tscrpt_reg_HTH_GntR"/>
</dbReference>
<gene>
    <name evidence="5" type="ORF">W822_03620</name>
</gene>
<dbReference type="SMART" id="SM00345">
    <property type="entry name" value="HTH_GNTR"/>
    <property type="match status" value="1"/>
</dbReference>
<dbReference type="HOGENOM" id="CLU_017584_9_0_4"/>
<dbReference type="STRING" id="1424334.W822_03620"/>
<reference evidence="5 6" key="1">
    <citation type="journal article" date="2014" name="Genome Announc.">
        <title>Draft Genome Sequence of Advenella kashmirensis Strain W13003, a Polycyclic Aromatic Hydrocarbon-Degrading Bacterium.</title>
        <authorList>
            <person name="Wang X."/>
            <person name="Jin D."/>
            <person name="Zhou L."/>
            <person name="Wu L."/>
            <person name="An W."/>
            <person name="Zhao L."/>
        </authorList>
    </citation>
    <scope>NUCLEOTIDE SEQUENCE [LARGE SCALE GENOMIC DNA]</scope>
    <source>
        <strain evidence="5 6">W13003</strain>
    </source>
</reference>
<accession>V8QWF7</accession>
<dbReference type="Pfam" id="PF07729">
    <property type="entry name" value="FCD"/>
    <property type="match status" value="1"/>
</dbReference>
<keyword evidence="2" id="KW-0238">DNA-binding</keyword>
<dbReference type="Pfam" id="PF00392">
    <property type="entry name" value="GntR"/>
    <property type="match status" value="1"/>
</dbReference>
<keyword evidence="6" id="KW-1185">Reference proteome</keyword>
<dbReference type="Gene3D" id="1.10.10.10">
    <property type="entry name" value="Winged helix-like DNA-binding domain superfamily/Winged helix DNA-binding domain"/>
    <property type="match status" value="1"/>
</dbReference>
<proteinExistence type="predicted"/>
<dbReference type="SUPFAM" id="SSF46785">
    <property type="entry name" value="Winged helix' DNA-binding domain"/>
    <property type="match status" value="1"/>
</dbReference>
<dbReference type="Gene3D" id="1.20.120.530">
    <property type="entry name" value="GntR ligand-binding domain-like"/>
    <property type="match status" value="1"/>
</dbReference>
<dbReference type="Proteomes" id="UP000018733">
    <property type="component" value="Unassembled WGS sequence"/>
</dbReference>
<dbReference type="PANTHER" id="PTHR43537:SF5">
    <property type="entry name" value="UXU OPERON TRANSCRIPTIONAL REGULATOR"/>
    <property type="match status" value="1"/>
</dbReference>
<dbReference type="RefSeq" id="WP_024003790.1">
    <property type="nucleotide sequence ID" value="NZ_KI650979.1"/>
</dbReference>